<evidence type="ECO:0000313" key="9">
    <source>
        <dbReference type="WBParaSite" id="PEQ_0000734601-mRNA-1"/>
    </source>
</evidence>
<proteinExistence type="predicted"/>
<dbReference type="GO" id="GO:0012505">
    <property type="term" value="C:endomembrane system"/>
    <property type="evidence" value="ECO:0007669"/>
    <property type="project" value="UniProtKB-SubCell"/>
</dbReference>
<organism evidence="8 9">
    <name type="scientific">Parascaris equorum</name>
    <name type="common">Equine roundworm</name>
    <dbReference type="NCBI Taxonomy" id="6256"/>
    <lineage>
        <taxon>Eukaryota</taxon>
        <taxon>Metazoa</taxon>
        <taxon>Ecdysozoa</taxon>
        <taxon>Nematoda</taxon>
        <taxon>Chromadorea</taxon>
        <taxon>Rhabditida</taxon>
        <taxon>Spirurina</taxon>
        <taxon>Ascaridomorpha</taxon>
        <taxon>Ascaridoidea</taxon>
        <taxon>Ascarididae</taxon>
        <taxon>Parascaris</taxon>
    </lineage>
</organism>
<accession>A0A914RM22</accession>
<reference evidence="9" key="1">
    <citation type="submission" date="2022-11" db="UniProtKB">
        <authorList>
            <consortium name="WormBaseParasite"/>
        </authorList>
    </citation>
    <scope>IDENTIFICATION</scope>
</reference>
<dbReference type="InterPro" id="IPR052606">
    <property type="entry name" value="DnaJ_domain_protein"/>
</dbReference>
<dbReference type="InterPro" id="IPR001005">
    <property type="entry name" value="SANT/Myb"/>
</dbReference>
<dbReference type="AlphaFoldDB" id="A0A914RM22"/>
<dbReference type="Gene3D" id="1.10.10.60">
    <property type="entry name" value="Homeodomain-like"/>
    <property type="match status" value="1"/>
</dbReference>
<evidence type="ECO:0000256" key="5">
    <source>
        <dbReference type="ARBA" id="ARBA00023136"/>
    </source>
</evidence>
<evidence type="ECO:0000259" key="7">
    <source>
        <dbReference type="Pfam" id="PF23082"/>
    </source>
</evidence>
<protein>
    <submittedName>
        <fullName evidence="9">Myb-like domain-containing protein</fullName>
    </submittedName>
</protein>
<dbReference type="PANTHER" id="PTHR44653">
    <property type="entry name" value="DNAJ HOMOLOG SUBFAMILY C MEMBER 1"/>
    <property type="match status" value="1"/>
</dbReference>
<keyword evidence="4" id="KW-1133">Transmembrane helix</keyword>
<evidence type="ECO:0000256" key="3">
    <source>
        <dbReference type="ARBA" id="ARBA00022729"/>
    </source>
</evidence>
<dbReference type="SUPFAM" id="SSF46689">
    <property type="entry name" value="Homeodomain-like"/>
    <property type="match status" value="1"/>
</dbReference>
<dbReference type="PANTHER" id="PTHR44653:SF2">
    <property type="entry name" value="DNAJ HOMOLOG SUBFAMILY C MEMBER 1"/>
    <property type="match status" value="1"/>
</dbReference>
<evidence type="ECO:0000256" key="6">
    <source>
        <dbReference type="ARBA" id="ARBA00037847"/>
    </source>
</evidence>
<evidence type="ECO:0000256" key="2">
    <source>
        <dbReference type="ARBA" id="ARBA00022692"/>
    </source>
</evidence>
<keyword evidence="8" id="KW-1185">Reference proteome</keyword>
<comment type="subcellular location">
    <subcellularLocation>
        <location evidence="6">Endomembrane system</location>
        <topology evidence="6">Single-pass membrane protein</topology>
    </subcellularLocation>
    <subcellularLocation>
        <location evidence="1">Nucleus</location>
    </subcellularLocation>
</comment>
<dbReference type="Proteomes" id="UP000887564">
    <property type="component" value="Unplaced"/>
</dbReference>
<keyword evidence="3" id="KW-0732">Signal</keyword>
<dbReference type="GO" id="GO:0005634">
    <property type="term" value="C:nucleus"/>
    <property type="evidence" value="ECO:0007669"/>
    <property type="project" value="UniProtKB-SubCell"/>
</dbReference>
<sequence>MFVILGISTITHYLMLWGAYIEKYYVLLSKSGKARKKEQRQARKGGVVKVDEAVDASISAQLADERPTLRKLLPLLILSTLYRMALLSPSLLQQSYKYFRAPLEPPEADSVRGEKWSCDELELLVKLTTEKYPSGTPDRWKLVGRILGRSPEDVASMTGKLKLVKRVRISSLSRNSSSLRKSRR</sequence>
<name>A0A914RM22_PAREQ</name>
<evidence type="ECO:0000256" key="4">
    <source>
        <dbReference type="ARBA" id="ARBA00022989"/>
    </source>
</evidence>
<feature type="domain" description="Myb-like" evidence="7">
    <location>
        <begin position="115"/>
        <end position="167"/>
    </location>
</feature>
<dbReference type="InterPro" id="IPR009057">
    <property type="entry name" value="Homeodomain-like_sf"/>
</dbReference>
<keyword evidence="2" id="KW-0812">Transmembrane</keyword>
<dbReference type="Pfam" id="PF23082">
    <property type="entry name" value="Myb_DNA-binding_2"/>
    <property type="match status" value="1"/>
</dbReference>
<dbReference type="WBParaSite" id="PEQ_0000734601-mRNA-1">
    <property type="protein sequence ID" value="PEQ_0000734601-mRNA-1"/>
    <property type="gene ID" value="PEQ_0000734601"/>
</dbReference>
<evidence type="ECO:0000313" key="8">
    <source>
        <dbReference type="Proteomes" id="UP000887564"/>
    </source>
</evidence>
<evidence type="ECO:0000256" key="1">
    <source>
        <dbReference type="ARBA" id="ARBA00004123"/>
    </source>
</evidence>
<keyword evidence="5" id="KW-0472">Membrane</keyword>